<dbReference type="PANTHER" id="PTHR30290">
    <property type="entry name" value="PERIPLASMIC BINDING COMPONENT OF ABC TRANSPORTER"/>
    <property type="match status" value="1"/>
</dbReference>
<evidence type="ECO:0000313" key="5">
    <source>
        <dbReference type="EMBL" id="SJZ50148.1"/>
    </source>
</evidence>
<dbReference type="PROSITE" id="PS51257">
    <property type="entry name" value="PROKAR_LIPOPROTEIN"/>
    <property type="match status" value="1"/>
</dbReference>
<dbReference type="PANTHER" id="PTHR30290:SF9">
    <property type="entry name" value="OLIGOPEPTIDE-BINDING PROTEIN APPA"/>
    <property type="match status" value="1"/>
</dbReference>
<evidence type="ECO:0000313" key="6">
    <source>
        <dbReference type="Proteomes" id="UP000190395"/>
    </source>
</evidence>
<dbReference type="GO" id="GO:1904680">
    <property type="term" value="F:peptide transmembrane transporter activity"/>
    <property type="evidence" value="ECO:0007669"/>
    <property type="project" value="TreeGrafter"/>
</dbReference>
<evidence type="ECO:0000256" key="2">
    <source>
        <dbReference type="ARBA" id="ARBA00022448"/>
    </source>
</evidence>
<gene>
    <name evidence="5" type="ORF">SAMN02745152_00394</name>
</gene>
<keyword evidence="6" id="KW-1185">Reference proteome</keyword>
<dbReference type="SUPFAM" id="SSF53850">
    <property type="entry name" value="Periplasmic binding protein-like II"/>
    <property type="match status" value="1"/>
</dbReference>
<dbReference type="STRING" id="225004.SAMN02745152_00394"/>
<organism evidence="5 6">
    <name type="scientific">Treponema berlinense</name>
    <dbReference type="NCBI Taxonomy" id="225004"/>
    <lineage>
        <taxon>Bacteria</taxon>
        <taxon>Pseudomonadati</taxon>
        <taxon>Spirochaetota</taxon>
        <taxon>Spirochaetia</taxon>
        <taxon>Spirochaetales</taxon>
        <taxon>Treponemataceae</taxon>
        <taxon>Treponema</taxon>
    </lineage>
</organism>
<dbReference type="GO" id="GO:0030288">
    <property type="term" value="C:outer membrane-bounded periplasmic space"/>
    <property type="evidence" value="ECO:0007669"/>
    <property type="project" value="UniProtKB-ARBA"/>
</dbReference>
<evidence type="ECO:0000256" key="3">
    <source>
        <dbReference type="ARBA" id="ARBA00022729"/>
    </source>
</evidence>
<dbReference type="InterPro" id="IPR000914">
    <property type="entry name" value="SBP_5_dom"/>
</dbReference>
<name>A0A1T4L6C3_9SPIR</name>
<dbReference type="InterPro" id="IPR039424">
    <property type="entry name" value="SBP_5"/>
</dbReference>
<dbReference type="GeneID" id="303366664"/>
<dbReference type="Proteomes" id="UP000190395">
    <property type="component" value="Unassembled WGS sequence"/>
</dbReference>
<protein>
    <submittedName>
        <fullName evidence="5">Peptide/nickel transport system substrate-binding protein</fullName>
    </submittedName>
</protein>
<dbReference type="Gene3D" id="3.40.190.10">
    <property type="entry name" value="Periplasmic binding protein-like II"/>
    <property type="match status" value="1"/>
</dbReference>
<dbReference type="InterPro" id="IPR030678">
    <property type="entry name" value="Peptide/Ni-bd"/>
</dbReference>
<comment type="similarity">
    <text evidence="1">Belongs to the bacterial solute-binding protein 5 family.</text>
</comment>
<keyword evidence="3" id="KW-0732">Signal</keyword>
<dbReference type="RefSeq" id="WP_078930160.1">
    <property type="nucleotide sequence ID" value="NZ_FUXC01000002.1"/>
</dbReference>
<dbReference type="Pfam" id="PF00496">
    <property type="entry name" value="SBP_bac_5"/>
    <property type="match status" value="1"/>
</dbReference>
<dbReference type="Gene3D" id="3.10.105.10">
    <property type="entry name" value="Dipeptide-binding Protein, Domain 3"/>
    <property type="match status" value="1"/>
</dbReference>
<accession>A0A1T4L6C3</accession>
<keyword evidence="2" id="KW-0813">Transport</keyword>
<dbReference type="GO" id="GO:0015833">
    <property type="term" value="P:peptide transport"/>
    <property type="evidence" value="ECO:0007669"/>
    <property type="project" value="TreeGrafter"/>
</dbReference>
<evidence type="ECO:0000259" key="4">
    <source>
        <dbReference type="Pfam" id="PF00496"/>
    </source>
</evidence>
<evidence type="ECO:0000256" key="1">
    <source>
        <dbReference type="ARBA" id="ARBA00005695"/>
    </source>
</evidence>
<dbReference type="EMBL" id="FUXC01000002">
    <property type="protein sequence ID" value="SJZ50148.1"/>
    <property type="molecule type" value="Genomic_DNA"/>
</dbReference>
<reference evidence="5 6" key="1">
    <citation type="submission" date="2017-02" db="EMBL/GenBank/DDBJ databases">
        <authorList>
            <person name="Peterson S.W."/>
        </authorList>
    </citation>
    <scope>NUCLEOTIDE SEQUENCE [LARGE SCALE GENOMIC DNA]</scope>
    <source>
        <strain evidence="5 6">ATCC BAA-909</strain>
    </source>
</reference>
<dbReference type="AlphaFoldDB" id="A0A1T4L6C3"/>
<proteinExistence type="inferred from homology"/>
<dbReference type="PIRSF" id="PIRSF002741">
    <property type="entry name" value="MppA"/>
    <property type="match status" value="1"/>
</dbReference>
<sequence>MKSCAEFFLFSIFCFSSLFSGCKKYPEMTLEEIDAFRSSASDGILSKTISKPFKDEGWKIGKNGGVWNGTISADPKSFNLLIAERDASTSGILSYLTDSLVDYNYVKREWQARLADFEISTDEKNGTLDVIYTLRDDIFWSFYGNSQQKVKITSDDVVFWYDEIYGDEECASSAYNSRFMAMPDGSEKEITIEKIDSRKFVFHFPRIVAEPILATNMSFGPAFIYKTAKDSGGVSALRQIFSVADDPKKIPSCGKYFLTQYTPGQRIVYEKNPDYWEKDAEGKPIVYPDKKICQIVADNNTSYLLFKQGKIEEYAPAPEQLENLVNGADNFGENGYSVFSSAGNLDAAFWTFNQNPQNSDKKYYGWFTKKEFRQAMSCLLNRERIIRQTYRGLAEPKYSFFPAANKFYNEEIFLQYRFSHAHAQKLLESAGFKKKDDGFLYDQNGNKVEFDLTIVSSSNTLSDIAQIIVDECKKEGIEVNVRQTDFQRLVEQLTSTYDWQSLIIGLSGGTIFPTQGSNVWLSGGNLHMWYPLQKTPATDWEKRIDWLYNEASCIVDEKKAKPYWDEYQKIILEQCPVIYLVRGRSFYALNNRWDMSNVYFDNVGGAETTHIFLK</sequence>
<feature type="domain" description="Solute-binding protein family 5" evidence="4">
    <location>
        <begin position="126"/>
        <end position="525"/>
    </location>
</feature>
<dbReference type="CDD" id="cd08500">
    <property type="entry name" value="PBP2_NikA_DppA_OppA_like_4"/>
    <property type="match status" value="1"/>
</dbReference>
<dbReference type="GO" id="GO:0043190">
    <property type="term" value="C:ATP-binding cassette (ABC) transporter complex"/>
    <property type="evidence" value="ECO:0007669"/>
    <property type="project" value="InterPro"/>
</dbReference>
<dbReference type="OrthoDB" id="9772924at2"/>